<dbReference type="RefSeq" id="XP_018271030.1">
    <property type="nucleotide sequence ID" value="XM_018417047.1"/>
</dbReference>
<evidence type="ECO:0000313" key="4">
    <source>
        <dbReference type="Proteomes" id="UP000053890"/>
    </source>
</evidence>
<name>A0A194S6E1_RHOGW</name>
<dbReference type="EMBL" id="KQ474079">
    <property type="protein sequence ID" value="KPV74981.1"/>
    <property type="molecule type" value="Genomic_DNA"/>
</dbReference>
<organism evidence="3 4">
    <name type="scientific">Rhodotorula graminis (strain WP1)</name>
    <dbReference type="NCBI Taxonomy" id="578459"/>
    <lineage>
        <taxon>Eukaryota</taxon>
        <taxon>Fungi</taxon>
        <taxon>Dikarya</taxon>
        <taxon>Basidiomycota</taxon>
        <taxon>Pucciniomycotina</taxon>
        <taxon>Microbotryomycetes</taxon>
        <taxon>Sporidiobolales</taxon>
        <taxon>Sporidiobolaceae</taxon>
        <taxon>Rhodotorula</taxon>
    </lineage>
</organism>
<dbReference type="Pfam" id="PF21671">
    <property type="entry name" value="CPL1-like"/>
    <property type="match status" value="1"/>
</dbReference>
<dbReference type="STRING" id="578459.A0A194S6E1"/>
<dbReference type="PANTHER" id="PTHR35192">
    <property type="entry name" value="PROTEIN, PUTATIVE-RELATED"/>
    <property type="match status" value="1"/>
</dbReference>
<keyword evidence="4" id="KW-1185">Reference proteome</keyword>
<proteinExistence type="predicted"/>
<gene>
    <name evidence="3" type="ORF">RHOBADRAFT_53896</name>
</gene>
<feature type="signal peptide" evidence="1">
    <location>
        <begin position="1"/>
        <end position="19"/>
    </location>
</feature>
<accession>A0A194S6E1</accession>
<dbReference type="InterPro" id="IPR038955">
    <property type="entry name" value="PriA/CPL1_fungi"/>
</dbReference>
<dbReference type="PANTHER" id="PTHR35192:SF2">
    <property type="entry name" value="APPLE DOMAIN-CONTAINING PROTEIN"/>
    <property type="match status" value="1"/>
</dbReference>
<feature type="domain" description="Protein CPL1-like" evidence="2">
    <location>
        <begin position="205"/>
        <end position="260"/>
    </location>
</feature>
<evidence type="ECO:0000313" key="3">
    <source>
        <dbReference type="EMBL" id="KPV74981.1"/>
    </source>
</evidence>
<dbReference type="OrthoDB" id="439917at2759"/>
<protein>
    <recommendedName>
        <fullName evidence="2">Protein CPL1-like domain-containing protein</fullName>
    </recommendedName>
</protein>
<feature type="chain" id="PRO_5008265489" description="Protein CPL1-like domain-containing protein" evidence="1">
    <location>
        <begin position="20"/>
        <end position="264"/>
    </location>
</feature>
<sequence>MRFMRLLPILGLAASTATAQIISIPGLDLSLLEDGALINLDLTANLLGGGDCNGATVGVYTALLGLIRACVCVNILQPGAGEAACPACPSGASPVCGSAKCACACPSGTYATPDACVPNTNCPAPNVLVNNGQYSTCQCASGFVSDGAEGCVAVGPSARARSRHRRALNAMPHGQDVFAPKSSGGRAANACPRGETACPTASGGFECIDTSSSLTSCGGCPGAGGENCLAIPGALAIQCLDSQCHVGSCFKGWRHSKERNGRCA</sequence>
<dbReference type="AlphaFoldDB" id="A0A194S6E1"/>
<evidence type="ECO:0000259" key="2">
    <source>
        <dbReference type="Pfam" id="PF21671"/>
    </source>
</evidence>
<reference evidence="3 4" key="1">
    <citation type="journal article" date="2015" name="Front. Microbiol.">
        <title>Genome sequence of the plant growth promoting endophytic yeast Rhodotorula graminis WP1.</title>
        <authorList>
            <person name="Firrincieli A."/>
            <person name="Otillar R."/>
            <person name="Salamov A."/>
            <person name="Schmutz J."/>
            <person name="Khan Z."/>
            <person name="Redman R.S."/>
            <person name="Fleck N.D."/>
            <person name="Lindquist E."/>
            <person name="Grigoriev I.V."/>
            <person name="Doty S.L."/>
        </authorList>
    </citation>
    <scope>NUCLEOTIDE SEQUENCE [LARGE SCALE GENOMIC DNA]</scope>
    <source>
        <strain evidence="3 4">WP1</strain>
    </source>
</reference>
<dbReference type="GeneID" id="28977495"/>
<keyword evidence="1" id="KW-0732">Signal</keyword>
<dbReference type="OMA" id="DSQCHVG"/>
<dbReference type="Proteomes" id="UP000053890">
    <property type="component" value="Unassembled WGS sequence"/>
</dbReference>
<dbReference type="InterPro" id="IPR048661">
    <property type="entry name" value="CPL1-like"/>
</dbReference>
<evidence type="ECO:0000256" key="1">
    <source>
        <dbReference type="SAM" id="SignalP"/>
    </source>
</evidence>